<dbReference type="GO" id="GO:0005886">
    <property type="term" value="C:plasma membrane"/>
    <property type="evidence" value="ECO:0007669"/>
    <property type="project" value="UniProtKB-SubCell"/>
</dbReference>
<feature type="compositionally biased region" description="Low complexity" evidence="6">
    <location>
        <begin position="337"/>
        <end position="348"/>
    </location>
</feature>
<dbReference type="EMBL" id="BAAABL010000021">
    <property type="protein sequence ID" value="GAA0293565.1"/>
    <property type="molecule type" value="Genomic_DNA"/>
</dbReference>
<feature type="region of interest" description="Disordered" evidence="6">
    <location>
        <begin position="1"/>
        <end position="44"/>
    </location>
</feature>
<feature type="region of interest" description="Disordered" evidence="6">
    <location>
        <begin position="337"/>
        <end position="356"/>
    </location>
</feature>
<feature type="transmembrane region" description="Helical" evidence="7">
    <location>
        <begin position="93"/>
        <end position="111"/>
    </location>
</feature>
<gene>
    <name evidence="9" type="ORF">GCM10009066_05260</name>
</gene>
<dbReference type="RefSeq" id="WP_211311879.1">
    <property type="nucleotide sequence ID" value="NZ_BAAABL010000021.1"/>
</dbReference>
<feature type="transmembrane region" description="Helical" evidence="7">
    <location>
        <begin position="385"/>
        <end position="407"/>
    </location>
</feature>
<evidence type="ECO:0000256" key="2">
    <source>
        <dbReference type="ARBA" id="ARBA00022475"/>
    </source>
</evidence>
<name>A0AAV3S638_9EURY</name>
<evidence type="ECO:0000259" key="8">
    <source>
        <dbReference type="Pfam" id="PF00482"/>
    </source>
</evidence>
<keyword evidence="5 7" id="KW-0472">Membrane</keyword>
<protein>
    <submittedName>
        <fullName evidence="9">Type II secretion system F family protein</fullName>
    </submittedName>
</protein>
<dbReference type="PANTHER" id="PTHR35402">
    <property type="entry name" value="INTEGRAL MEMBRANE PROTEIN-RELATED"/>
    <property type="match status" value="1"/>
</dbReference>
<evidence type="ECO:0000256" key="3">
    <source>
        <dbReference type="ARBA" id="ARBA00022692"/>
    </source>
</evidence>
<feature type="transmembrane region" description="Helical" evidence="7">
    <location>
        <begin position="302"/>
        <end position="322"/>
    </location>
</feature>
<feature type="transmembrane region" description="Helical" evidence="7">
    <location>
        <begin position="561"/>
        <end position="583"/>
    </location>
</feature>
<dbReference type="InterPro" id="IPR042094">
    <property type="entry name" value="T2SS_GspF_sf"/>
</dbReference>
<dbReference type="Proteomes" id="UP001500837">
    <property type="component" value="Unassembled WGS sequence"/>
</dbReference>
<dbReference type="Pfam" id="PF00482">
    <property type="entry name" value="T2SSF"/>
    <property type="match status" value="2"/>
</dbReference>
<feature type="transmembrane region" description="Helical" evidence="7">
    <location>
        <begin position="273"/>
        <end position="296"/>
    </location>
</feature>
<feature type="transmembrane region" description="Helical" evidence="7">
    <location>
        <begin position="650"/>
        <end position="670"/>
    </location>
</feature>
<keyword evidence="10" id="KW-1185">Reference proteome</keyword>
<evidence type="ECO:0000256" key="1">
    <source>
        <dbReference type="ARBA" id="ARBA00004651"/>
    </source>
</evidence>
<comment type="subcellular location">
    <subcellularLocation>
        <location evidence="1">Cell membrane</location>
        <topology evidence="1">Multi-pass membrane protein</topology>
    </subcellularLocation>
</comment>
<accession>A0AAV3S638</accession>
<feature type="compositionally biased region" description="Basic and acidic residues" evidence="6">
    <location>
        <begin position="1"/>
        <end position="13"/>
    </location>
</feature>
<feature type="domain" description="Type II secretion system protein GspF" evidence="8">
    <location>
        <begin position="164"/>
        <end position="288"/>
    </location>
</feature>
<feature type="transmembrane region" description="Helical" evidence="7">
    <location>
        <begin position="419"/>
        <end position="442"/>
    </location>
</feature>
<evidence type="ECO:0000256" key="4">
    <source>
        <dbReference type="ARBA" id="ARBA00022989"/>
    </source>
</evidence>
<feature type="transmembrane region" description="Helical" evidence="7">
    <location>
        <begin position="117"/>
        <end position="142"/>
    </location>
</feature>
<comment type="caution">
    <text evidence="9">The sequence shown here is derived from an EMBL/GenBank/DDBJ whole genome shotgun (WGS) entry which is preliminary data.</text>
</comment>
<keyword evidence="2" id="KW-1003">Cell membrane</keyword>
<proteinExistence type="predicted"/>
<evidence type="ECO:0000313" key="10">
    <source>
        <dbReference type="Proteomes" id="UP001500837"/>
    </source>
</evidence>
<dbReference type="Gene3D" id="1.20.81.30">
    <property type="entry name" value="Type II secretion system (T2SS), domain F"/>
    <property type="match status" value="1"/>
</dbReference>
<dbReference type="InterPro" id="IPR056569">
    <property type="entry name" value="ArlJ-like"/>
</dbReference>
<reference evidence="9 10" key="1">
    <citation type="journal article" date="2019" name="Int. J. Syst. Evol. Microbiol.">
        <title>The Global Catalogue of Microorganisms (GCM) 10K type strain sequencing project: providing services to taxonomists for standard genome sequencing and annotation.</title>
        <authorList>
            <consortium name="The Broad Institute Genomics Platform"/>
            <consortium name="The Broad Institute Genome Sequencing Center for Infectious Disease"/>
            <person name="Wu L."/>
            <person name="Ma J."/>
        </authorList>
    </citation>
    <scope>NUCLEOTIDE SEQUENCE [LARGE SCALE GENOMIC DNA]</scope>
    <source>
        <strain evidence="9 10">JCM 16330</strain>
    </source>
</reference>
<evidence type="ECO:0000313" key="9">
    <source>
        <dbReference type="EMBL" id="GAA0293565.1"/>
    </source>
</evidence>
<keyword evidence="4 7" id="KW-1133">Transmembrane helix</keyword>
<dbReference type="InterPro" id="IPR018076">
    <property type="entry name" value="T2SS_GspF_dom"/>
</dbReference>
<dbReference type="AlphaFoldDB" id="A0AAV3S638"/>
<dbReference type="PANTHER" id="PTHR35402:SF1">
    <property type="entry name" value="TYPE II SECRETION SYSTEM PROTEIN GSPF DOMAIN-CONTAINING PROTEIN"/>
    <property type="match status" value="1"/>
</dbReference>
<keyword evidence="3 7" id="KW-0812">Transmembrane</keyword>
<feature type="domain" description="Type II secretion system protein GspF" evidence="8">
    <location>
        <begin position="459"/>
        <end position="582"/>
    </location>
</feature>
<sequence length="671" mass="71232">MRDGDDSAERDVDGASESDAAGPVESDVNGPTGSDGDGHSQRDVDGRARAVDGRVRTFVHAHPERFAPLDDLLAGAHVPETVDGYVARLVRRVVLGAGVGLCLGVLVAIVAPVSAFVGTLCVLIGGLLGAVAVGGGSLGRLVQRRARRARAIDGALPHATLFCYTLVHGGTDLYGAFDRLADETEAYGPLAEEVRLAIRDARRFDADVFEALSDARERTPSDDFAVLLDELTSVLETGGDIESFLADAVVDQRERAEHRQERVLDDLETIAEAYIVVALAGPAFLFVVVLVASFTAPGLLRALAVITYVGLPLVLLAFYLVFKRLLARTRRRAAAPVARATGTGATDPSDIDDGPIDDYRRERERTAWRERLAAPLRAVRQRPPLVALVSTPIGILLGVAMFLAGLVPHTLDAMAASPVVSTTGLLVAPFLVATAPFAVLHVHERHRRRDLRARFPDALRVAADAASNGVPLADAISLVAERTSGALATELGRVRRDVAWTDEFDHALRSFADRLRVPDVTRAVGLTVVAVRTTDDVGPVIEAVADDLGTRHEREADRRRVLGVYAGIVVIGVLVYVGMLAAFEIVFLPAISDAAQSAGTLSRNAATPLNLSAVSIETYRTLFYHSALVQAAGNGLVVGALVGGRLRDGIAYAVPLVATVAAAFLAITFLF</sequence>
<evidence type="ECO:0000256" key="6">
    <source>
        <dbReference type="SAM" id="MobiDB-lite"/>
    </source>
</evidence>
<evidence type="ECO:0000256" key="5">
    <source>
        <dbReference type="ARBA" id="ARBA00023136"/>
    </source>
</evidence>
<feature type="transmembrane region" description="Helical" evidence="7">
    <location>
        <begin position="622"/>
        <end position="643"/>
    </location>
</feature>
<organism evidence="9 10">
    <name type="scientific">Halarchaeum salinum</name>
    <dbReference type="NCBI Taxonomy" id="489912"/>
    <lineage>
        <taxon>Archaea</taxon>
        <taxon>Methanobacteriati</taxon>
        <taxon>Methanobacteriota</taxon>
        <taxon>Stenosarchaea group</taxon>
        <taxon>Halobacteria</taxon>
        <taxon>Halobacteriales</taxon>
        <taxon>Halobacteriaceae</taxon>
    </lineage>
</organism>
<evidence type="ECO:0000256" key="7">
    <source>
        <dbReference type="SAM" id="Phobius"/>
    </source>
</evidence>